<dbReference type="CDD" id="cd22160">
    <property type="entry name" value="F-box_AtFBL13-like"/>
    <property type="match status" value="1"/>
</dbReference>
<dbReference type="InterPro" id="IPR053781">
    <property type="entry name" value="F-box_AtFBL13-like"/>
</dbReference>
<dbReference type="InterPro" id="IPR006566">
    <property type="entry name" value="FBD"/>
</dbReference>
<evidence type="ECO:0000259" key="2">
    <source>
        <dbReference type="SMART" id="SM00256"/>
    </source>
</evidence>
<evidence type="ECO:0000256" key="1">
    <source>
        <dbReference type="SAM" id="MobiDB-lite"/>
    </source>
</evidence>
<dbReference type="PaxDb" id="3708-A0A078GC64"/>
<gene>
    <name evidence="5" type="primary">BnaC02g25870D</name>
    <name evidence="4" type="ORF">DARMORV10_C02P36720.1</name>
    <name evidence="5" type="ORF">GSBRNA2T00018744001</name>
</gene>
<dbReference type="Pfam" id="PF24758">
    <property type="entry name" value="LRR_At5g56370"/>
    <property type="match status" value="1"/>
</dbReference>
<sequence>MNLKISKRAPSCQKNLGPFILLNVHDFRMPPSESDEKPESKAKCNAETEAKLKNSEKNVQVGAEEGRIDPDCQRICDLPDDLLLQILLHTPTKNAVATEILSKRWRHVWKMLDKLDFKDDQSSESFGRFIEKSLQLHEAPKLVTLVVELGPTCAVDVDVGKWVDKAVKHGVRELDFNLSWKGEPTSFSKSLYTCDTLVTLTLSNQILVDVTFPATMPSLLNLSLLDVEYKDEDSLARLLSSSPVLVKLKVARLDEDNLTNFTVKVPSLKKLTYKTRFHEEEEAEEEEEEEEEKEGEEEYHIRSLVIDCPALTHLRIFDNRADYCSLTENMFCLDKVYIPYVPNPDEKFLTCLSSVTRLYLDFSKSMVACSNAINFSRLIELYFTIEDPVDWLEPFICLLQNSPILKALTIFTIGCPPSSSSWNQPSTIPPCLSSQLETLKWLDYGGKEDDKQLMTYILANSNCLKTVDIKLIPTCNLEECQKELESMPRISPSSRLLYSLERPEVFRWTV</sequence>
<keyword evidence="6" id="KW-1185">Reference proteome</keyword>
<dbReference type="Pfam" id="PF08387">
    <property type="entry name" value="FBD"/>
    <property type="match status" value="1"/>
</dbReference>
<name>A0A078GC64_BRANA</name>
<dbReference type="InterPro" id="IPR050232">
    <property type="entry name" value="FBL13/AtMIF1-like"/>
</dbReference>
<feature type="region of interest" description="Disordered" evidence="1">
    <location>
        <begin position="277"/>
        <end position="296"/>
    </location>
</feature>
<accession>A0A078GC64</accession>
<protein>
    <submittedName>
        <fullName evidence="4">(rape) hypothetical protein</fullName>
    </submittedName>
    <submittedName>
        <fullName evidence="5">BnaC02g25870D protein</fullName>
    </submittedName>
</protein>
<dbReference type="SUPFAM" id="SSF52047">
    <property type="entry name" value="RNI-like"/>
    <property type="match status" value="1"/>
</dbReference>
<dbReference type="InterPro" id="IPR001810">
    <property type="entry name" value="F-box_dom"/>
</dbReference>
<dbReference type="PANTHER" id="PTHR31900">
    <property type="entry name" value="F-BOX/RNI SUPERFAMILY PROTEIN-RELATED"/>
    <property type="match status" value="1"/>
</dbReference>
<dbReference type="EMBL" id="HG994366">
    <property type="protein sequence ID" value="CAF1914852.1"/>
    <property type="molecule type" value="Genomic_DNA"/>
</dbReference>
<dbReference type="SMART" id="SM00579">
    <property type="entry name" value="FBD"/>
    <property type="match status" value="1"/>
</dbReference>
<dbReference type="InterPro" id="IPR036047">
    <property type="entry name" value="F-box-like_dom_sf"/>
</dbReference>
<reference evidence="5" key="2">
    <citation type="submission" date="2014-06" db="EMBL/GenBank/DDBJ databases">
        <authorList>
            <person name="Genoscope - CEA"/>
        </authorList>
    </citation>
    <scope>NUCLEOTIDE SEQUENCE</scope>
</reference>
<dbReference type="AlphaFoldDB" id="A0A078GC64"/>
<dbReference type="InterPro" id="IPR032675">
    <property type="entry name" value="LRR_dom_sf"/>
</dbReference>
<proteinExistence type="predicted"/>
<feature type="domain" description="FBD" evidence="3">
    <location>
        <begin position="430"/>
        <end position="499"/>
    </location>
</feature>
<reference evidence="4" key="3">
    <citation type="submission" date="2021-01" db="EMBL/GenBank/DDBJ databases">
        <authorList>
            <consortium name="Genoscope - CEA"/>
            <person name="William W."/>
        </authorList>
    </citation>
    <scope>NUCLEOTIDE SEQUENCE</scope>
</reference>
<dbReference type="InterPro" id="IPR055411">
    <property type="entry name" value="LRR_FXL15/At3g58940/PEG3-like"/>
</dbReference>
<reference evidence="5 6" key="1">
    <citation type="journal article" date="2014" name="Science">
        <title>Plant genetics. Early allopolyploid evolution in the post-Neolithic Brassica napus oilseed genome.</title>
        <authorList>
            <person name="Chalhoub B."/>
            <person name="Denoeud F."/>
            <person name="Liu S."/>
            <person name="Parkin I.A."/>
            <person name="Tang H."/>
            <person name="Wang X."/>
            <person name="Chiquet J."/>
            <person name="Belcram H."/>
            <person name="Tong C."/>
            <person name="Samans B."/>
            <person name="Correa M."/>
            <person name="Da Silva C."/>
            <person name="Just J."/>
            <person name="Falentin C."/>
            <person name="Koh C.S."/>
            <person name="Le Clainche I."/>
            <person name="Bernard M."/>
            <person name="Bento P."/>
            <person name="Noel B."/>
            <person name="Labadie K."/>
            <person name="Alberti A."/>
            <person name="Charles M."/>
            <person name="Arnaud D."/>
            <person name="Guo H."/>
            <person name="Daviaud C."/>
            <person name="Alamery S."/>
            <person name="Jabbari K."/>
            <person name="Zhao M."/>
            <person name="Edger P.P."/>
            <person name="Chelaifa H."/>
            <person name="Tack D."/>
            <person name="Lassalle G."/>
            <person name="Mestiri I."/>
            <person name="Schnel N."/>
            <person name="Le Paslier M.C."/>
            <person name="Fan G."/>
            <person name="Renault V."/>
            <person name="Bayer P.E."/>
            <person name="Golicz A.A."/>
            <person name="Manoli S."/>
            <person name="Lee T.H."/>
            <person name="Thi V.H."/>
            <person name="Chalabi S."/>
            <person name="Hu Q."/>
            <person name="Fan C."/>
            <person name="Tollenaere R."/>
            <person name="Lu Y."/>
            <person name="Battail C."/>
            <person name="Shen J."/>
            <person name="Sidebottom C.H."/>
            <person name="Wang X."/>
            <person name="Canaguier A."/>
            <person name="Chauveau A."/>
            <person name="Berard A."/>
            <person name="Deniot G."/>
            <person name="Guan M."/>
            <person name="Liu Z."/>
            <person name="Sun F."/>
            <person name="Lim Y.P."/>
            <person name="Lyons E."/>
            <person name="Town C.D."/>
            <person name="Bancroft I."/>
            <person name="Wang X."/>
            <person name="Meng J."/>
            <person name="Ma J."/>
            <person name="Pires J.C."/>
            <person name="King G.J."/>
            <person name="Brunel D."/>
            <person name="Delourme R."/>
            <person name="Renard M."/>
            <person name="Aury J.M."/>
            <person name="Adams K.L."/>
            <person name="Batley J."/>
            <person name="Snowdon R.J."/>
            <person name="Tost J."/>
            <person name="Edwards D."/>
            <person name="Zhou Y."/>
            <person name="Hua W."/>
            <person name="Sharpe A.G."/>
            <person name="Paterson A.H."/>
            <person name="Guan C."/>
            <person name="Wincker P."/>
        </authorList>
    </citation>
    <scope>NUCLEOTIDE SEQUENCE [LARGE SCALE GENOMIC DNA]</scope>
    <source>
        <strain evidence="6">cv. Darmor-bzh</strain>
    </source>
</reference>
<dbReference type="Gene3D" id="3.80.10.10">
    <property type="entry name" value="Ribonuclease Inhibitor"/>
    <property type="match status" value="1"/>
</dbReference>
<evidence type="ECO:0000313" key="6">
    <source>
        <dbReference type="Proteomes" id="UP000028999"/>
    </source>
</evidence>
<dbReference type="Gramene" id="CDY22283">
    <property type="protein sequence ID" value="CDY22283"/>
    <property type="gene ID" value="GSBRNA2T00018744001"/>
</dbReference>
<feature type="compositionally biased region" description="Acidic residues" evidence="1">
    <location>
        <begin position="280"/>
        <end position="296"/>
    </location>
</feature>
<dbReference type="Proteomes" id="UP000028999">
    <property type="component" value="Unassembled WGS sequence"/>
</dbReference>
<dbReference type="SUPFAM" id="SSF81383">
    <property type="entry name" value="F-box domain"/>
    <property type="match status" value="1"/>
</dbReference>
<feature type="domain" description="F-box" evidence="2">
    <location>
        <begin position="78"/>
        <end position="118"/>
    </location>
</feature>
<dbReference type="Pfam" id="PF00646">
    <property type="entry name" value="F-box"/>
    <property type="match status" value="1"/>
</dbReference>
<dbReference type="EMBL" id="LK032129">
    <property type="protein sequence ID" value="CDY22283.1"/>
    <property type="molecule type" value="Genomic_DNA"/>
</dbReference>
<dbReference type="OMA" id="WLEPFIC"/>
<evidence type="ECO:0000313" key="4">
    <source>
        <dbReference type="EMBL" id="CAF1914852.1"/>
    </source>
</evidence>
<dbReference type="Proteomes" id="UP001295469">
    <property type="component" value="Chromosome C02"/>
</dbReference>
<dbReference type="SMART" id="SM00256">
    <property type="entry name" value="FBOX"/>
    <property type="match status" value="1"/>
</dbReference>
<evidence type="ECO:0000313" key="5">
    <source>
        <dbReference type="EMBL" id="CDY22283.1"/>
    </source>
</evidence>
<organism evidence="5 6">
    <name type="scientific">Brassica napus</name>
    <name type="common">Rape</name>
    <dbReference type="NCBI Taxonomy" id="3708"/>
    <lineage>
        <taxon>Eukaryota</taxon>
        <taxon>Viridiplantae</taxon>
        <taxon>Streptophyta</taxon>
        <taxon>Embryophyta</taxon>
        <taxon>Tracheophyta</taxon>
        <taxon>Spermatophyta</taxon>
        <taxon>Magnoliopsida</taxon>
        <taxon>eudicotyledons</taxon>
        <taxon>Gunneridae</taxon>
        <taxon>Pentapetalae</taxon>
        <taxon>rosids</taxon>
        <taxon>malvids</taxon>
        <taxon>Brassicales</taxon>
        <taxon>Brassicaceae</taxon>
        <taxon>Brassiceae</taxon>
        <taxon>Brassica</taxon>
    </lineage>
</organism>
<dbReference type="PANTHER" id="PTHR31900:SF34">
    <property type="entry name" value="EMB|CAB62440.1-RELATED"/>
    <property type="match status" value="1"/>
</dbReference>
<evidence type="ECO:0000259" key="3">
    <source>
        <dbReference type="SMART" id="SM00579"/>
    </source>
</evidence>